<reference evidence="2" key="1">
    <citation type="submission" date="2022-12" db="EMBL/GenBank/DDBJ databases">
        <authorList>
            <person name="Brejova B."/>
        </authorList>
    </citation>
    <scope>NUCLEOTIDE SEQUENCE</scope>
</reference>
<dbReference type="Pfam" id="PF00561">
    <property type="entry name" value="Abhydrolase_1"/>
    <property type="match status" value="1"/>
</dbReference>
<organism evidence="2 3">
    <name type="scientific">Candida verbasci</name>
    <dbReference type="NCBI Taxonomy" id="1227364"/>
    <lineage>
        <taxon>Eukaryota</taxon>
        <taxon>Fungi</taxon>
        <taxon>Dikarya</taxon>
        <taxon>Ascomycota</taxon>
        <taxon>Saccharomycotina</taxon>
        <taxon>Pichiomycetes</taxon>
        <taxon>Debaryomycetaceae</taxon>
        <taxon>Candida/Lodderomyces clade</taxon>
        <taxon>Candida</taxon>
    </lineage>
</organism>
<protein>
    <recommendedName>
        <fullName evidence="1">AB hydrolase-1 domain-containing protein</fullName>
    </recommendedName>
</protein>
<dbReference type="PANTHER" id="PTHR42886">
    <property type="entry name" value="RE40534P-RELATED"/>
    <property type="match status" value="1"/>
</dbReference>
<dbReference type="GO" id="GO:0035965">
    <property type="term" value="P:cardiolipin acyl-chain remodeling"/>
    <property type="evidence" value="ECO:0007669"/>
    <property type="project" value="TreeGrafter"/>
</dbReference>
<name>A0A9W4TY55_9ASCO</name>
<dbReference type="OrthoDB" id="7457040at2759"/>
<gene>
    <name evidence="2" type="ORF">CANVERA_P3201</name>
</gene>
<dbReference type="GO" id="GO:0042171">
    <property type="term" value="F:lysophosphatidic acid acyltransferase activity"/>
    <property type="evidence" value="ECO:0007669"/>
    <property type="project" value="TreeGrafter"/>
</dbReference>
<dbReference type="Gene3D" id="3.40.50.1820">
    <property type="entry name" value="alpha/beta hydrolase"/>
    <property type="match status" value="1"/>
</dbReference>
<dbReference type="SUPFAM" id="SSF53474">
    <property type="entry name" value="alpha/beta-Hydrolases"/>
    <property type="match status" value="1"/>
</dbReference>
<dbReference type="PANTHER" id="PTHR42886:SF23">
    <property type="entry name" value="1-ACYLGLYCEROL-3-PHOSPHATE O-ACYLTRANSFERASE ICT1-RELATED"/>
    <property type="match status" value="1"/>
</dbReference>
<dbReference type="GO" id="GO:0004623">
    <property type="term" value="F:phospholipase A2 activity"/>
    <property type="evidence" value="ECO:0007669"/>
    <property type="project" value="TreeGrafter"/>
</dbReference>
<dbReference type="EMBL" id="CANTUO010000003">
    <property type="protein sequence ID" value="CAI5758689.1"/>
    <property type="molecule type" value="Genomic_DNA"/>
</dbReference>
<sequence length="492" mass="57408">MEIGKDPTGPFEKGWGEEQLPFKTAFSIWWKSLSKNRLQELQDELVELMVPTGSIENQNIIKENKNVKLDENGNYINEVGFKVINNPKGITKHCVFIHGYGASLGCFARNFQIITKFRNPKSNYNYHIHFLDNLTFGLSSNPKLQNSNISRWRIKPACNLKLINDEPTEKSKLYKKYYKLIEGFQIAPKEFEEYQEYFTPILQDLETFYCDGIDQWRKNSGIDKIDYLVGHSFGAYWSASYSLRFPDSVSNLILLSPVGMERHVLAITSNEQALVPEIQKPNLDPTSYKFLSRYPILSNSQILKWYWKIPFLPRILPFLGHWGTQMYFSLWMKKLLKINKLIEKHGGPEMIFKSNNDLVYGTKKEVELIIEYLYNSISTGTTSDIYIKYLLTPATVSKWPLYDKFVKKLETNPDEFKFNCHIFYGQYDFMNSEAGYKLIKLLNENIDNGKKFTYNEILEGGHNLYIDNPFDTNQVIYEIAMSEEKELVKSDD</sequence>
<dbReference type="AlphaFoldDB" id="A0A9W4TY55"/>
<feature type="domain" description="AB hydrolase-1" evidence="1">
    <location>
        <begin position="95"/>
        <end position="260"/>
    </location>
</feature>
<dbReference type="InterPro" id="IPR029058">
    <property type="entry name" value="AB_hydrolase_fold"/>
</dbReference>
<dbReference type="GO" id="GO:0006654">
    <property type="term" value="P:phosphatidic acid biosynthetic process"/>
    <property type="evidence" value="ECO:0007669"/>
    <property type="project" value="TreeGrafter"/>
</dbReference>
<evidence type="ECO:0000313" key="3">
    <source>
        <dbReference type="Proteomes" id="UP001152885"/>
    </source>
</evidence>
<comment type="caution">
    <text evidence="2">The sequence shown here is derived from an EMBL/GenBank/DDBJ whole genome shotgun (WGS) entry which is preliminary data.</text>
</comment>
<proteinExistence type="predicted"/>
<accession>A0A9W4TY55</accession>
<keyword evidence="3" id="KW-1185">Reference proteome</keyword>
<dbReference type="Proteomes" id="UP001152885">
    <property type="component" value="Unassembled WGS sequence"/>
</dbReference>
<dbReference type="InterPro" id="IPR000073">
    <property type="entry name" value="AB_hydrolase_1"/>
</dbReference>
<dbReference type="GO" id="GO:0005743">
    <property type="term" value="C:mitochondrial inner membrane"/>
    <property type="evidence" value="ECO:0007669"/>
    <property type="project" value="TreeGrafter"/>
</dbReference>
<evidence type="ECO:0000259" key="1">
    <source>
        <dbReference type="Pfam" id="PF00561"/>
    </source>
</evidence>
<dbReference type="GO" id="GO:0055088">
    <property type="term" value="P:lipid homeostasis"/>
    <property type="evidence" value="ECO:0007669"/>
    <property type="project" value="TreeGrafter"/>
</dbReference>
<evidence type="ECO:0000313" key="2">
    <source>
        <dbReference type="EMBL" id="CAI5758689.1"/>
    </source>
</evidence>